<organism evidence="1 2">
    <name type="scientific">Enorma phocaeensis</name>
    <dbReference type="NCBI Taxonomy" id="1871019"/>
    <lineage>
        <taxon>Bacteria</taxon>
        <taxon>Bacillati</taxon>
        <taxon>Actinomycetota</taxon>
        <taxon>Coriobacteriia</taxon>
        <taxon>Coriobacteriales</taxon>
        <taxon>Coriobacteriaceae</taxon>
        <taxon>Enorma</taxon>
    </lineage>
</organism>
<sequence length="139" mass="15141">MPQPMPSIDAWLTEAKQDPAFQRCGMYLVHNGVVRATPKARVREGASGGVEKDGSVGSLTFGYDAEKVEQAVKAARKLPGIFYVRVWLNEGELAVGDDIMLVLIGGDIRPHVVDALQTLVGTIKNECVHEVEHESRDGE</sequence>
<dbReference type="RefSeq" id="WP_289545744.1">
    <property type="nucleotide sequence ID" value="NZ_JAUDDZ010000014.1"/>
</dbReference>
<dbReference type="InterPro" id="IPR036563">
    <property type="entry name" value="MoaE_sf"/>
</dbReference>
<dbReference type="Pfam" id="PF02391">
    <property type="entry name" value="MoaE"/>
    <property type="match status" value="1"/>
</dbReference>
<protein>
    <submittedName>
        <fullName evidence="1">Molybdopterin biosynthesis protein</fullName>
    </submittedName>
</protein>
<dbReference type="EMBL" id="JAUDDZ010000014">
    <property type="protein sequence ID" value="MDM8275601.1"/>
    <property type="molecule type" value="Genomic_DNA"/>
</dbReference>
<reference evidence="2" key="1">
    <citation type="submission" date="2023-06" db="EMBL/GenBank/DDBJ databases">
        <title>Identification and characterization of horizontal gene transfer across gut microbiota members of farm animals based on homology search.</title>
        <authorList>
            <person name="Zeman M."/>
            <person name="Kubasova T."/>
            <person name="Jahodarova E."/>
            <person name="Nykrynova M."/>
            <person name="Rychlik I."/>
        </authorList>
    </citation>
    <scope>NUCLEOTIDE SEQUENCE [LARGE SCALE GENOMIC DNA]</scope>
    <source>
        <strain evidence="2">154_Feed</strain>
    </source>
</reference>
<gene>
    <name evidence="1" type="ORF">QUW28_08885</name>
</gene>
<dbReference type="InterPro" id="IPR003448">
    <property type="entry name" value="Mopterin_biosynth_MoaE"/>
</dbReference>
<dbReference type="Proteomes" id="UP001529421">
    <property type="component" value="Unassembled WGS sequence"/>
</dbReference>
<dbReference type="SUPFAM" id="SSF54690">
    <property type="entry name" value="Molybdopterin synthase subunit MoaE"/>
    <property type="match status" value="1"/>
</dbReference>
<keyword evidence="2" id="KW-1185">Reference proteome</keyword>
<proteinExistence type="predicted"/>
<accession>A0ABT7VAS0</accession>
<evidence type="ECO:0000313" key="2">
    <source>
        <dbReference type="Proteomes" id="UP001529421"/>
    </source>
</evidence>
<name>A0ABT7VAS0_9ACTN</name>
<evidence type="ECO:0000313" key="1">
    <source>
        <dbReference type="EMBL" id="MDM8275601.1"/>
    </source>
</evidence>
<reference evidence="1 2" key="2">
    <citation type="submission" date="2023-06" db="EMBL/GenBank/DDBJ databases">
        <authorList>
            <person name="Zeman M."/>
            <person name="Kubasova T."/>
            <person name="Jahodarova E."/>
            <person name="Nykrynova M."/>
            <person name="Rychlik I."/>
        </authorList>
    </citation>
    <scope>NUCLEOTIDE SEQUENCE [LARGE SCALE GENOMIC DNA]</scope>
    <source>
        <strain evidence="1 2">154_Feed</strain>
    </source>
</reference>
<dbReference type="Gene3D" id="3.90.1170.40">
    <property type="entry name" value="Molybdopterin biosynthesis MoaE subunit"/>
    <property type="match status" value="1"/>
</dbReference>
<comment type="caution">
    <text evidence="1">The sequence shown here is derived from an EMBL/GenBank/DDBJ whole genome shotgun (WGS) entry which is preliminary data.</text>
</comment>